<name>E4XWE0_OIKDI</name>
<gene>
    <name evidence="1" type="ORF">GSOID_T00006958001</name>
</gene>
<dbReference type="AlphaFoldDB" id="E4XWE0"/>
<dbReference type="InParanoid" id="E4XWE0"/>
<protein>
    <submittedName>
        <fullName evidence="1">Uncharacterized protein</fullName>
    </submittedName>
</protein>
<organism evidence="1">
    <name type="scientific">Oikopleura dioica</name>
    <name type="common">Tunicate</name>
    <dbReference type="NCBI Taxonomy" id="34765"/>
    <lineage>
        <taxon>Eukaryota</taxon>
        <taxon>Metazoa</taxon>
        <taxon>Chordata</taxon>
        <taxon>Tunicata</taxon>
        <taxon>Appendicularia</taxon>
        <taxon>Copelata</taxon>
        <taxon>Oikopleuridae</taxon>
        <taxon>Oikopleura</taxon>
    </lineage>
</organism>
<dbReference type="Proteomes" id="UP000001307">
    <property type="component" value="Unassembled WGS sequence"/>
</dbReference>
<dbReference type="EMBL" id="FN653241">
    <property type="protein sequence ID" value="CBY13995.1"/>
    <property type="molecule type" value="Genomic_DNA"/>
</dbReference>
<evidence type="ECO:0000313" key="1">
    <source>
        <dbReference type="EMBL" id="CBY13995.1"/>
    </source>
</evidence>
<keyword evidence="2" id="KW-1185">Reference proteome</keyword>
<reference evidence="1" key="1">
    <citation type="journal article" date="2010" name="Science">
        <title>Plasticity of animal genome architecture unmasked by rapid evolution of a pelagic tunicate.</title>
        <authorList>
            <person name="Denoeud F."/>
            <person name="Henriet S."/>
            <person name="Mungpakdee S."/>
            <person name="Aury J.M."/>
            <person name="Da Silva C."/>
            <person name="Brinkmann H."/>
            <person name="Mikhaleva J."/>
            <person name="Olsen L.C."/>
            <person name="Jubin C."/>
            <person name="Canestro C."/>
            <person name="Bouquet J.M."/>
            <person name="Danks G."/>
            <person name="Poulain J."/>
            <person name="Campsteijn C."/>
            <person name="Adamski M."/>
            <person name="Cross I."/>
            <person name="Yadetie F."/>
            <person name="Muffato M."/>
            <person name="Louis A."/>
            <person name="Butcher S."/>
            <person name="Tsagkogeorga G."/>
            <person name="Konrad A."/>
            <person name="Singh S."/>
            <person name="Jensen M.F."/>
            <person name="Cong E.H."/>
            <person name="Eikeseth-Otteraa H."/>
            <person name="Noel B."/>
            <person name="Anthouard V."/>
            <person name="Porcel B.M."/>
            <person name="Kachouri-Lafond R."/>
            <person name="Nishino A."/>
            <person name="Ugolini M."/>
            <person name="Chourrout P."/>
            <person name="Nishida H."/>
            <person name="Aasland R."/>
            <person name="Huzurbazar S."/>
            <person name="Westhof E."/>
            <person name="Delsuc F."/>
            <person name="Lehrach H."/>
            <person name="Reinhardt R."/>
            <person name="Weissenbach J."/>
            <person name="Roy S.W."/>
            <person name="Artiguenave F."/>
            <person name="Postlethwait J.H."/>
            <person name="Manak J.R."/>
            <person name="Thompson E.M."/>
            <person name="Jaillon O."/>
            <person name="Du Pasquier L."/>
            <person name="Boudinot P."/>
            <person name="Liberles D.A."/>
            <person name="Volff J.N."/>
            <person name="Philippe H."/>
            <person name="Lenhard B."/>
            <person name="Roest Crollius H."/>
            <person name="Wincker P."/>
            <person name="Chourrout D."/>
        </authorList>
    </citation>
    <scope>NUCLEOTIDE SEQUENCE [LARGE SCALE GENOMIC DNA]</scope>
</reference>
<proteinExistence type="predicted"/>
<sequence length="92" mass="9936">MSVLGLENLERIANEHAQSEKVEALNFGLEELKELMSKNLVVTSLHVAILIGVVQAPHHGGGGATLRGRPRCSFFSVQSNCLSSERLNLLLG</sequence>
<accession>E4XWE0</accession>
<evidence type="ECO:0000313" key="2">
    <source>
        <dbReference type="Proteomes" id="UP000001307"/>
    </source>
</evidence>